<feature type="domain" description="FAD-binding PCMH-type" evidence="6">
    <location>
        <begin position="67"/>
        <end position="238"/>
    </location>
</feature>
<feature type="chain" id="PRO_5043855443" description="FAD-binding PCMH-type domain-containing protein" evidence="5">
    <location>
        <begin position="20"/>
        <end position="524"/>
    </location>
</feature>
<accession>A0AAW0CTM1</accession>
<dbReference type="PANTHER" id="PTHR42973">
    <property type="entry name" value="BINDING OXIDOREDUCTASE, PUTATIVE (AFU_ORTHOLOGUE AFUA_1G17690)-RELATED"/>
    <property type="match status" value="1"/>
</dbReference>
<evidence type="ECO:0000256" key="3">
    <source>
        <dbReference type="ARBA" id="ARBA00022827"/>
    </source>
</evidence>
<dbReference type="InterPro" id="IPR006094">
    <property type="entry name" value="Oxid_FAD_bind_N"/>
</dbReference>
<dbReference type="EMBL" id="JAYKXP010000029">
    <property type="protein sequence ID" value="KAK7043248.1"/>
    <property type="molecule type" value="Genomic_DNA"/>
</dbReference>
<dbReference type="InterPro" id="IPR050416">
    <property type="entry name" value="FAD-linked_Oxidoreductase"/>
</dbReference>
<keyword evidence="8" id="KW-1185">Reference proteome</keyword>
<organism evidence="7 8">
    <name type="scientific">Paramarasmius palmivorus</name>
    <dbReference type="NCBI Taxonomy" id="297713"/>
    <lineage>
        <taxon>Eukaryota</taxon>
        <taxon>Fungi</taxon>
        <taxon>Dikarya</taxon>
        <taxon>Basidiomycota</taxon>
        <taxon>Agaricomycotina</taxon>
        <taxon>Agaricomycetes</taxon>
        <taxon>Agaricomycetidae</taxon>
        <taxon>Agaricales</taxon>
        <taxon>Marasmiineae</taxon>
        <taxon>Marasmiaceae</taxon>
        <taxon>Paramarasmius</taxon>
    </lineage>
</organism>
<evidence type="ECO:0000259" key="6">
    <source>
        <dbReference type="PROSITE" id="PS51387"/>
    </source>
</evidence>
<keyword evidence="4" id="KW-0560">Oxidoreductase</keyword>
<dbReference type="Pfam" id="PF01565">
    <property type="entry name" value="FAD_binding_4"/>
    <property type="match status" value="1"/>
</dbReference>
<evidence type="ECO:0000313" key="8">
    <source>
        <dbReference type="Proteomes" id="UP001383192"/>
    </source>
</evidence>
<dbReference type="Gene3D" id="3.30.465.10">
    <property type="match status" value="1"/>
</dbReference>
<dbReference type="PROSITE" id="PS51387">
    <property type="entry name" value="FAD_PCMH"/>
    <property type="match status" value="1"/>
</dbReference>
<protein>
    <recommendedName>
        <fullName evidence="6">FAD-binding PCMH-type domain-containing protein</fullName>
    </recommendedName>
</protein>
<evidence type="ECO:0000256" key="2">
    <source>
        <dbReference type="ARBA" id="ARBA00022630"/>
    </source>
</evidence>
<proteinExistence type="inferred from homology"/>
<keyword evidence="3" id="KW-0274">FAD</keyword>
<comment type="similarity">
    <text evidence="1">Belongs to the oxygen-dependent FAD-linked oxidoreductase family.</text>
</comment>
<dbReference type="PANTHER" id="PTHR42973:SF13">
    <property type="entry name" value="FAD-BINDING PCMH-TYPE DOMAIN-CONTAINING PROTEIN"/>
    <property type="match status" value="1"/>
</dbReference>
<dbReference type="SUPFAM" id="SSF56176">
    <property type="entry name" value="FAD-binding/transporter-associated domain-like"/>
    <property type="match status" value="1"/>
</dbReference>
<reference evidence="7 8" key="1">
    <citation type="submission" date="2024-01" db="EMBL/GenBank/DDBJ databases">
        <title>A draft genome for a cacao thread blight-causing isolate of Paramarasmius palmivorus.</title>
        <authorList>
            <person name="Baruah I.K."/>
            <person name="Bukari Y."/>
            <person name="Amoako-Attah I."/>
            <person name="Meinhardt L.W."/>
            <person name="Bailey B.A."/>
            <person name="Cohen S.P."/>
        </authorList>
    </citation>
    <scope>NUCLEOTIDE SEQUENCE [LARGE SCALE GENOMIC DNA]</scope>
    <source>
        <strain evidence="7 8">GH-12</strain>
    </source>
</reference>
<dbReference type="AlphaFoldDB" id="A0AAW0CTM1"/>
<evidence type="ECO:0000256" key="4">
    <source>
        <dbReference type="ARBA" id="ARBA00023002"/>
    </source>
</evidence>
<evidence type="ECO:0000256" key="5">
    <source>
        <dbReference type="SAM" id="SignalP"/>
    </source>
</evidence>
<evidence type="ECO:0000256" key="1">
    <source>
        <dbReference type="ARBA" id="ARBA00005466"/>
    </source>
</evidence>
<dbReference type="Proteomes" id="UP001383192">
    <property type="component" value="Unassembled WGS sequence"/>
</dbReference>
<gene>
    <name evidence="7" type="ORF">VNI00_008602</name>
</gene>
<comment type="caution">
    <text evidence="7">The sequence shown here is derived from an EMBL/GenBank/DDBJ whole genome shotgun (WGS) entry which is preliminary data.</text>
</comment>
<keyword evidence="5" id="KW-0732">Signal</keyword>
<name>A0AAW0CTM1_9AGAR</name>
<keyword evidence="2" id="KW-0285">Flavoprotein</keyword>
<dbReference type="GO" id="GO:0016491">
    <property type="term" value="F:oxidoreductase activity"/>
    <property type="evidence" value="ECO:0007669"/>
    <property type="project" value="UniProtKB-KW"/>
</dbReference>
<dbReference type="GO" id="GO:0071949">
    <property type="term" value="F:FAD binding"/>
    <property type="evidence" value="ECO:0007669"/>
    <property type="project" value="InterPro"/>
</dbReference>
<dbReference type="InterPro" id="IPR016166">
    <property type="entry name" value="FAD-bd_PCMH"/>
</dbReference>
<dbReference type="InterPro" id="IPR036318">
    <property type="entry name" value="FAD-bd_PCMH-like_sf"/>
</dbReference>
<evidence type="ECO:0000313" key="7">
    <source>
        <dbReference type="EMBL" id="KAK7043248.1"/>
    </source>
</evidence>
<feature type="signal peptide" evidence="5">
    <location>
        <begin position="1"/>
        <end position="19"/>
    </location>
</feature>
<sequence>MLTHSLALFLSTLIVVALSDQEPFRVDSATGEECCNVLKKALPDIVHFPESPEYQSRLEAYYALQQHDLRAKCRVMPHSASEVSQILRVAGQNDCPFAVVSGGHMPWLGSSNIDGGLVIDLGHIDQVDINEEEKSVALGPGSTWKRVYSIMEPHNLTTVGGRVANVGVGGFLMGGGISFLSFEHGFGSDNVINYEVVLSNGTIVNANEDAHPDLYWALKTGSTNYGIVTRFDMPTFPLSKIWASQNTYLISEEGQGSTPELLYNWIHYLKSHDNDNKDVIATILGETKNIGLATVVRVYLAPKKHKPLTPALPVLENTKVGSLYNIVDELLGDNFYPKRRAAWYTLTVKADTDFFYDMYLQGQKIFSGFYGVDGLQWAVLLQPITKSLISATSGSPFQNALKASDDDLVLIPIVSTWTNSRHDEVIEKATNELGAWAEKEAARRGLLNSFIYLNYANKDQPVYERSVTREDLERMRRVKKVYDSAGIFDRLWRGGFKLPMAQEEMKEETKEEMKQNVEHEHTEL</sequence>
<dbReference type="InterPro" id="IPR016169">
    <property type="entry name" value="FAD-bd_PCMH_sub2"/>
</dbReference>